<gene>
    <name evidence="7" type="primary">rplI</name>
    <name evidence="11" type="ORF">A3J93_04470</name>
</gene>
<evidence type="ECO:0000256" key="1">
    <source>
        <dbReference type="ARBA" id="ARBA00010605"/>
    </source>
</evidence>
<comment type="caution">
    <text evidence="11">The sequence shown here is derived from an EMBL/GenBank/DDBJ whole genome shotgun (WGS) entry which is preliminary data.</text>
</comment>
<keyword evidence="5 7" id="KW-0687">Ribonucleoprotein</keyword>
<dbReference type="InterPro" id="IPR000244">
    <property type="entry name" value="Ribosomal_bL9"/>
</dbReference>
<reference evidence="11 12" key="1">
    <citation type="journal article" date="2016" name="Nat. Commun.">
        <title>Thousands of microbial genomes shed light on interconnected biogeochemical processes in an aquifer system.</title>
        <authorList>
            <person name="Anantharaman K."/>
            <person name="Brown C.T."/>
            <person name="Hug L.A."/>
            <person name="Sharon I."/>
            <person name="Castelle C.J."/>
            <person name="Probst A.J."/>
            <person name="Thomas B.C."/>
            <person name="Singh A."/>
            <person name="Wilkins M.J."/>
            <person name="Karaoz U."/>
            <person name="Brodie E.L."/>
            <person name="Williams K.H."/>
            <person name="Hubbard S.S."/>
            <person name="Banfield J.F."/>
        </authorList>
    </citation>
    <scope>NUCLEOTIDE SEQUENCE [LARGE SCALE GENOMIC DNA]</scope>
</reference>
<evidence type="ECO:0000259" key="10">
    <source>
        <dbReference type="Pfam" id="PF03948"/>
    </source>
</evidence>
<keyword evidence="4 7" id="KW-0689">Ribosomal protein</keyword>
<dbReference type="InterPro" id="IPR020070">
    <property type="entry name" value="Ribosomal_bL9_N"/>
</dbReference>
<evidence type="ECO:0000256" key="4">
    <source>
        <dbReference type="ARBA" id="ARBA00022980"/>
    </source>
</evidence>
<dbReference type="HAMAP" id="MF_00503">
    <property type="entry name" value="Ribosomal_bL9"/>
    <property type="match status" value="1"/>
</dbReference>
<evidence type="ECO:0000313" key="11">
    <source>
        <dbReference type="EMBL" id="OGH88490.1"/>
    </source>
</evidence>
<evidence type="ECO:0000256" key="2">
    <source>
        <dbReference type="ARBA" id="ARBA00022730"/>
    </source>
</evidence>
<dbReference type="SUPFAM" id="SSF55653">
    <property type="entry name" value="Ribosomal protein L9 C-domain"/>
    <property type="match status" value="1"/>
</dbReference>
<dbReference type="Proteomes" id="UP000177907">
    <property type="component" value="Unassembled WGS sequence"/>
</dbReference>
<sequence>MKVILLQKIPGVGDIDQVKDVADGYARNFLFPRHLAVQATQASLADLTAHKKKQTKDAERELQTAQNLAERLDGLVLELKEKASEKGQLYAAVSATKIISELKRLGYTILREQIKVPPIKEAGEYVVKIKLSHGLEATVTVIVST</sequence>
<feature type="coiled-coil region" evidence="8">
    <location>
        <begin position="55"/>
        <end position="85"/>
    </location>
</feature>
<organism evidence="11 12">
    <name type="scientific">Candidatus Magasanikbacteria bacterium RIFOXYC2_FULL_42_28</name>
    <dbReference type="NCBI Taxonomy" id="1798704"/>
    <lineage>
        <taxon>Bacteria</taxon>
        <taxon>Candidatus Magasanikiibacteriota</taxon>
    </lineage>
</organism>
<dbReference type="PANTHER" id="PTHR21368">
    <property type="entry name" value="50S RIBOSOMAL PROTEIN L9"/>
    <property type="match status" value="1"/>
</dbReference>
<evidence type="ECO:0000256" key="7">
    <source>
        <dbReference type="HAMAP-Rule" id="MF_00503"/>
    </source>
</evidence>
<dbReference type="InterPro" id="IPR036791">
    <property type="entry name" value="Ribosomal_bL9_C_sf"/>
</dbReference>
<dbReference type="Gene3D" id="3.40.5.10">
    <property type="entry name" value="Ribosomal protein L9, N-terminal domain"/>
    <property type="match status" value="1"/>
</dbReference>
<dbReference type="GO" id="GO:1990904">
    <property type="term" value="C:ribonucleoprotein complex"/>
    <property type="evidence" value="ECO:0007669"/>
    <property type="project" value="UniProtKB-KW"/>
</dbReference>
<dbReference type="EMBL" id="MFQZ01000002">
    <property type="protein sequence ID" value="OGH88490.1"/>
    <property type="molecule type" value="Genomic_DNA"/>
</dbReference>
<keyword evidence="8" id="KW-0175">Coiled coil</keyword>
<comment type="function">
    <text evidence="7">Binds to the 23S rRNA.</text>
</comment>
<proteinExistence type="inferred from homology"/>
<dbReference type="InterPro" id="IPR009027">
    <property type="entry name" value="Ribosomal_bL9/RNase_H1_N"/>
</dbReference>
<evidence type="ECO:0000256" key="6">
    <source>
        <dbReference type="ARBA" id="ARBA00035292"/>
    </source>
</evidence>
<name>A0A1F6NXE1_9BACT</name>
<protein>
    <recommendedName>
        <fullName evidence="6 7">Large ribosomal subunit protein bL9</fullName>
    </recommendedName>
</protein>
<dbReference type="InterPro" id="IPR020594">
    <property type="entry name" value="Ribosomal_bL9_bac/chp"/>
</dbReference>
<feature type="domain" description="Ribosomal protein L9" evidence="9">
    <location>
        <begin position="1"/>
        <end position="46"/>
    </location>
</feature>
<dbReference type="STRING" id="1798704.A3J93_04470"/>
<evidence type="ECO:0000259" key="9">
    <source>
        <dbReference type="Pfam" id="PF01281"/>
    </source>
</evidence>
<keyword evidence="3 7" id="KW-0694">RNA-binding</keyword>
<dbReference type="Pfam" id="PF03948">
    <property type="entry name" value="Ribosomal_L9_C"/>
    <property type="match status" value="1"/>
</dbReference>
<dbReference type="GO" id="GO:0019843">
    <property type="term" value="F:rRNA binding"/>
    <property type="evidence" value="ECO:0007669"/>
    <property type="project" value="UniProtKB-UniRule"/>
</dbReference>
<dbReference type="GO" id="GO:0005840">
    <property type="term" value="C:ribosome"/>
    <property type="evidence" value="ECO:0007669"/>
    <property type="project" value="UniProtKB-KW"/>
</dbReference>
<evidence type="ECO:0000256" key="8">
    <source>
        <dbReference type="SAM" id="Coils"/>
    </source>
</evidence>
<dbReference type="NCBIfam" id="TIGR00158">
    <property type="entry name" value="L9"/>
    <property type="match status" value="1"/>
</dbReference>
<dbReference type="GO" id="GO:0003735">
    <property type="term" value="F:structural constituent of ribosome"/>
    <property type="evidence" value="ECO:0007669"/>
    <property type="project" value="InterPro"/>
</dbReference>
<comment type="similarity">
    <text evidence="1 7">Belongs to the bacterial ribosomal protein bL9 family.</text>
</comment>
<accession>A0A1F6NXE1</accession>
<dbReference type="InterPro" id="IPR036935">
    <property type="entry name" value="Ribosomal_bL9_N_sf"/>
</dbReference>
<dbReference type="GO" id="GO:0006412">
    <property type="term" value="P:translation"/>
    <property type="evidence" value="ECO:0007669"/>
    <property type="project" value="UniProtKB-UniRule"/>
</dbReference>
<feature type="domain" description="Large ribosomal subunit protein bL9 C-terminal" evidence="10">
    <location>
        <begin position="64"/>
        <end position="144"/>
    </location>
</feature>
<dbReference type="Gene3D" id="3.10.430.100">
    <property type="entry name" value="Ribosomal protein L9, C-terminal domain"/>
    <property type="match status" value="1"/>
</dbReference>
<dbReference type="AlphaFoldDB" id="A0A1F6NXE1"/>
<evidence type="ECO:0000313" key="12">
    <source>
        <dbReference type="Proteomes" id="UP000177907"/>
    </source>
</evidence>
<evidence type="ECO:0000256" key="3">
    <source>
        <dbReference type="ARBA" id="ARBA00022884"/>
    </source>
</evidence>
<evidence type="ECO:0000256" key="5">
    <source>
        <dbReference type="ARBA" id="ARBA00023274"/>
    </source>
</evidence>
<dbReference type="Pfam" id="PF01281">
    <property type="entry name" value="Ribosomal_L9_N"/>
    <property type="match status" value="1"/>
</dbReference>
<dbReference type="SUPFAM" id="SSF55658">
    <property type="entry name" value="L9 N-domain-like"/>
    <property type="match status" value="1"/>
</dbReference>
<dbReference type="InterPro" id="IPR020069">
    <property type="entry name" value="Ribosomal_bL9_C"/>
</dbReference>
<keyword evidence="2 7" id="KW-0699">rRNA-binding</keyword>